<keyword evidence="2 4" id="KW-0863">Zinc-finger</keyword>
<evidence type="ECO:0000256" key="5">
    <source>
        <dbReference type="SAM" id="MobiDB-lite"/>
    </source>
</evidence>
<keyword evidence="8" id="KW-1185">Reference proteome</keyword>
<dbReference type="GO" id="GO:0008270">
    <property type="term" value="F:zinc ion binding"/>
    <property type="evidence" value="ECO:0007669"/>
    <property type="project" value="UniProtKB-KW"/>
</dbReference>
<feature type="domain" description="SWIM-type" evidence="6">
    <location>
        <begin position="267"/>
        <end position="308"/>
    </location>
</feature>
<keyword evidence="1" id="KW-0479">Metal-binding</keyword>
<evidence type="ECO:0000256" key="3">
    <source>
        <dbReference type="ARBA" id="ARBA00022833"/>
    </source>
</evidence>
<evidence type="ECO:0000313" key="8">
    <source>
        <dbReference type="Proteomes" id="UP000235145"/>
    </source>
</evidence>
<dbReference type="InterPro" id="IPR007527">
    <property type="entry name" value="Znf_SWIM"/>
</dbReference>
<evidence type="ECO:0000313" key="7">
    <source>
        <dbReference type="EMBL" id="KAJ0189145.1"/>
    </source>
</evidence>
<evidence type="ECO:0000256" key="1">
    <source>
        <dbReference type="ARBA" id="ARBA00022723"/>
    </source>
</evidence>
<accession>A0A9R1WU56</accession>
<dbReference type="SMART" id="SM00575">
    <property type="entry name" value="ZnF_PMZ"/>
    <property type="match status" value="1"/>
</dbReference>
<feature type="region of interest" description="Disordered" evidence="5">
    <location>
        <begin position="362"/>
        <end position="381"/>
    </location>
</feature>
<protein>
    <recommendedName>
        <fullName evidence="6">SWIM-type domain-containing protein</fullName>
    </recommendedName>
</protein>
<name>A0A9R1WU56_LACSA</name>
<proteinExistence type="predicted"/>
<evidence type="ECO:0000256" key="4">
    <source>
        <dbReference type="PROSITE-ProRule" id="PRU00325"/>
    </source>
</evidence>
<dbReference type="PANTHER" id="PTHR31973:SF185">
    <property type="entry name" value="TRANSPOSASE, MUDR, PLANT, MULE TRANSPOSASE DOMAIN-CONTAINING PROTEIN"/>
    <property type="match status" value="1"/>
</dbReference>
<gene>
    <name evidence="7" type="ORF">LSAT_V11C800421730</name>
</gene>
<dbReference type="InterPro" id="IPR018289">
    <property type="entry name" value="MULE_transposase_dom"/>
</dbReference>
<dbReference type="EMBL" id="NBSK02000008">
    <property type="protein sequence ID" value="KAJ0189145.1"/>
    <property type="molecule type" value="Genomic_DNA"/>
</dbReference>
<dbReference type="Pfam" id="PF10551">
    <property type="entry name" value="MULE"/>
    <property type="match status" value="1"/>
</dbReference>
<dbReference type="PROSITE" id="PS50966">
    <property type="entry name" value="ZF_SWIM"/>
    <property type="match status" value="1"/>
</dbReference>
<organism evidence="7 8">
    <name type="scientific">Lactuca sativa</name>
    <name type="common">Garden lettuce</name>
    <dbReference type="NCBI Taxonomy" id="4236"/>
    <lineage>
        <taxon>Eukaryota</taxon>
        <taxon>Viridiplantae</taxon>
        <taxon>Streptophyta</taxon>
        <taxon>Embryophyta</taxon>
        <taxon>Tracheophyta</taxon>
        <taxon>Spermatophyta</taxon>
        <taxon>Magnoliopsida</taxon>
        <taxon>eudicotyledons</taxon>
        <taxon>Gunneridae</taxon>
        <taxon>Pentapetalae</taxon>
        <taxon>asterids</taxon>
        <taxon>campanulids</taxon>
        <taxon>Asterales</taxon>
        <taxon>Asteraceae</taxon>
        <taxon>Cichorioideae</taxon>
        <taxon>Cichorieae</taxon>
        <taxon>Lactucinae</taxon>
        <taxon>Lactuca</taxon>
    </lineage>
</organism>
<dbReference type="PANTHER" id="PTHR31973">
    <property type="entry name" value="POLYPROTEIN, PUTATIVE-RELATED"/>
    <property type="match status" value="1"/>
</dbReference>
<dbReference type="Pfam" id="PF04434">
    <property type="entry name" value="SWIM"/>
    <property type="match status" value="1"/>
</dbReference>
<keyword evidence="3" id="KW-0862">Zinc</keyword>
<dbReference type="InterPro" id="IPR006564">
    <property type="entry name" value="Znf_PMZ"/>
</dbReference>
<feature type="region of interest" description="Disordered" evidence="5">
    <location>
        <begin position="413"/>
        <end position="478"/>
    </location>
</feature>
<sequence length="478" mass="55962">MKTDFNQWYCIPSIPDCLKPILEPWPFHSLGLNDKLFVNKTYNPKKELAFAVKFKAVREKFPIKVERSSKSWYQVVCMQENYHWRTEMFEIKMFNNEHTCSSLLIHPNHRQTNSERICFVIGVGDPKESFSKLPVYFHNLKKHNLGTVTYIKTDSEHRFEYCFFAIGCAIGAFRECCRKVIIMDGAHLKGKYKCIILHVVVMDENNQILPIGYGICPKETTDSWTWFLEKLHECIGDVEGLTMVTYRAPAIAGIQGWPVFGVDNTTYQVHDFKSGGIVNLREKTCSCKYWQLTGSPCGHVIMVLTHLKNDHCGHMTIDAYKIETYRRTYEHVVYPLSELSDWEVPDDLMVVNPPVIEIRQAGRPKNTNRIPSQGEEPKIRRCSRCHSTTHNERMCKEIVPKNQSKSKKYIGALGSGTKTTKEEPTQATENQWQYEPENQWKQHTEQQWQQQQHNQWTQQTEHQWQQQPDNQWTQQNEH</sequence>
<evidence type="ECO:0000256" key="2">
    <source>
        <dbReference type="ARBA" id="ARBA00022771"/>
    </source>
</evidence>
<reference evidence="7 8" key="1">
    <citation type="journal article" date="2017" name="Nat. Commun.">
        <title>Genome assembly with in vitro proximity ligation data and whole-genome triplication in lettuce.</title>
        <authorList>
            <person name="Reyes-Chin-Wo S."/>
            <person name="Wang Z."/>
            <person name="Yang X."/>
            <person name="Kozik A."/>
            <person name="Arikit S."/>
            <person name="Song C."/>
            <person name="Xia L."/>
            <person name="Froenicke L."/>
            <person name="Lavelle D.O."/>
            <person name="Truco M.J."/>
            <person name="Xia R."/>
            <person name="Zhu S."/>
            <person name="Xu C."/>
            <person name="Xu H."/>
            <person name="Xu X."/>
            <person name="Cox K."/>
            <person name="Korf I."/>
            <person name="Meyers B.C."/>
            <person name="Michelmore R.W."/>
        </authorList>
    </citation>
    <scope>NUCLEOTIDE SEQUENCE [LARGE SCALE GENOMIC DNA]</scope>
    <source>
        <strain evidence="8">cv. Salinas</strain>
        <tissue evidence="7">Seedlings</tissue>
    </source>
</reference>
<feature type="compositionally biased region" description="Low complexity" evidence="5">
    <location>
        <begin position="445"/>
        <end position="478"/>
    </location>
</feature>
<comment type="caution">
    <text evidence="7">The sequence shown here is derived from an EMBL/GenBank/DDBJ whole genome shotgun (WGS) entry which is preliminary data.</text>
</comment>
<dbReference type="Proteomes" id="UP000235145">
    <property type="component" value="Unassembled WGS sequence"/>
</dbReference>
<dbReference type="AlphaFoldDB" id="A0A9R1WU56"/>
<evidence type="ECO:0000259" key="6">
    <source>
        <dbReference type="PROSITE" id="PS50966"/>
    </source>
</evidence>